<dbReference type="AlphaFoldDB" id="A0A183STT8"/>
<evidence type="ECO:0000256" key="1">
    <source>
        <dbReference type="SAM" id="MobiDB-lite"/>
    </source>
</evidence>
<feature type="compositionally biased region" description="Polar residues" evidence="1">
    <location>
        <begin position="244"/>
        <end position="254"/>
    </location>
</feature>
<accession>A0A183STT8</accession>
<feature type="region of interest" description="Disordered" evidence="1">
    <location>
        <begin position="203"/>
        <end position="230"/>
    </location>
</feature>
<organism evidence="4">
    <name type="scientific">Schistocephalus solidus</name>
    <name type="common">Tapeworm</name>
    <dbReference type="NCBI Taxonomy" id="70667"/>
    <lineage>
        <taxon>Eukaryota</taxon>
        <taxon>Metazoa</taxon>
        <taxon>Spiralia</taxon>
        <taxon>Lophotrochozoa</taxon>
        <taxon>Platyhelminthes</taxon>
        <taxon>Cestoda</taxon>
        <taxon>Eucestoda</taxon>
        <taxon>Diphyllobothriidea</taxon>
        <taxon>Diphyllobothriidae</taxon>
        <taxon>Schistocephalus</taxon>
    </lineage>
</organism>
<name>A0A183STT8_SCHSO</name>
<gene>
    <name evidence="2" type="ORF">SSLN_LOCUS7636</name>
</gene>
<sequence length="265" mass="29408">MATRYVDAHLRQLFERLDSYDVTISGANQSTTLFALSKKTQGMTKEAINFLDHINVALAKAPLLAHPQSDAYLTLIIDASLTASRDFVVLTDHKPPVFALSGTPDRYSPREIRHLDIISQIFCEIRQVHGKESLVADPLVPIDMNSLTYQFLRPSGLDACIFYLIQHSIVRRPLQHPYDDRNGKSDTDGIDRVEPAYVVEARLTSPQPSAQPQTMPSSLHTSKNPLPVVNDPVATSKWYPTLTCGSSKLGSSQRPHPGQPSRPVD</sequence>
<protein>
    <submittedName>
        <fullName evidence="4">RT_RNaseH_2 domain-containing protein</fullName>
    </submittedName>
</protein>
<dbReference type="Proteomes" id="UP000275846">
    <property type="component" value="Unassembled WGS sequence"/>
</dbReference>
<feature type="compositionally biased region" description="Polar residues" evidence="1">
    <location>
        <begin position="204"/>
        <end position="224"/>
    </location>
</feature>
<dbReference type="SUPFAM" id="SSF56672">
    <property type="entry name" value="DNA/RNA polymerases"/>
    <property type="match status" value="1"/>
</dbReference>
<dbReference type="InterPro" id="IPR043502">
    <property type="entry name" value="DNA/RNA_pol_sf"/>
</dbReference>
<proteinExistence type="predicted"/>
<dbReference type="OrthoDB" id="6254850at2759"/>
<reference evidence="2 3" key="2">
    <citation type="submission" date="2018-11" db="EMBL/GenBank/DDBJ databases">
        <authorList>
            <consortium name="Pathogen Informatics"/>
        </authorList>
    </citation>
    <scope>NUCLEOTIDE SEQUENCE [LARGE SCALE GENOMIC DNA]</scope>
    <source>
        <strain evidence="2 3">NST_G2</strain>
    </source>
</reference>
<evidence type="ECO:0000313" key="4">
    <source>
        <dbReference type="WBParaSite" id="SSLN_0000792601-mRNA-1"/>
    </source>
</evidence>
<dbReference type="WBParaSite" id="SSLN_0000792601-mRNA-1">
    <property type="protein sequence ID" value="SSLN_0000792601-mRNA-1"/>
    <property type="gene ID" value="SSLN_0000792601"/>
</dbReference>
<keyword evidence="3" id="KW-1185">Reference proteome</keyword>
<dbReference type="EMBL" id="UYSU01034238">
    <property type="protein sequence ID" value="VDL94021.1"/>
    <property type="molecule type" value="Genomic_DNA"/>
</dbReference>
<evidence type="ECO:0000313" key="2">
    <source>
        <dbReference type="EMBL" id="VDL94021.1"/>
    </source>
</evidence>
<reference evidence="4" key="1">
    <citation type="submission" date="2016-06" db="UniProtKB">
        <authorList>
            <consortium name="WormBaseParasite"/>
        </authorList>
    </citation>
    <scope>IDENTIFICATION</scope>
</reference>
<evidence type="ECO:0000313" key="3">
    <source>
        <dbReference type="Proteomes" id="UP000275846"/>
    </source>
</evidence>
<feature type="region of interest" description="Disordered" evidence="1">
    <location>
        <begin position="244"/>
        <end position="265"/>
    </location>
</feature>
<dbReference type="STRING" id="70667.A0A183STT8"/>